<proteinExistence type="predicted"/>
<evidence type="ECO:0000256" key="1">
    <source>
        <dbReference type="SAM" id="MobiDB-lite"/>
    </source>
</evidence>
<protein>
    <submittedName>
        <fullName evidence="2">Uncharacterized protein</fullName>
    </submittedName>
</protein>
<name>A0A2P4ZUG1_9HYPO</name>
<reference evidence="2 3" key="1">
    <citation type="journal article" date="2016" name="Genome Announc.">
        <title>Draft Whole-Genome Sequence of Trichoderma gamsii T6085, a Promising Biocontrol Agent of Fusarium Head Blight on Wheat.</title>
        <authorList>
            <person name="Baroncelli R."/>
            <person name="Zapparata A."/>
            <person name="Piaggeschi G."/>
            <person name="Sarrocco S."/>
            <person name="Vannacci G."/>
        </authorList>
    </citation>
    <scope>NUCLEOTIDE SEQUENCE [LARGE SCALE GENOMIC DNA]</scope>
    <source>
        <strain evidence="2 3">T6085</strain>
    </source>
</reference>
<dbReference type="AlphaFoldDB" id="A0A2P4ZUG1"/>
<dbReference type="GeneID" id="36347435"/>
<comment type="caution">
    <text evidence="2">The sequence shown here is derived from an EMBL/GenBank/DDBJ whole genome shotgun (WGS) entry which is preliminary data.</text>
</comment>
<feature type="region of interest" description="Disordered" evidence="1">
    <location>
        <begin position="64"/>
        <end position="94"/>
    </location>
</feature>
<gene>
    <name evidence="2" type="ORF">TGAM01_v203049</name>
</gene>
<organism evidence="2 3">
    <name type="scientific">Trichoderma gamsii</name>
    <dbReference type="NCBI Taxonomy" id="398673"/>
    <lineage>
        <taxon>Eukaryota</taxon>
        <taxon>Fungi</taxon>
        <taxon>Dikarya</taxon>
        <taxon>Ascomycota</taxon>
        <taxon>Pezizomycotina</taxon>
        <taxon>Sordariomycetes</taxon>
        <taxon>Hypocreomycetidae</taxon>
        <taxon>Hypocreales</taxon>
        <taxon>Hypocreaceae</taxon>
        <taxon>Trichoderma</taxon>
    </lineage>
</organism>
<accession>A0A2P4ZUG1</accession>
<sequence>MYIRHWYSARSPIRPAKSHQGSINRPCSAACIQRPISTQAKTNNSHQKFQPAVVSTLTAPACCKDSNRTRRRGTNAAVQPLLRDTTSPTSETEKAGAYLQGTANGHQGYSLECIEWR</sequence>
<evidence type="ECO:0000313" key="2">
    <source>
        <dbReference type="EMBL" id="PON27912.1"/>
    </source>
</evidence>
<keyword evidence="3" id="KW-1185">Reference proteome</keyword>
<dbReference type="RefSeq" id="XP_024406097.1">
    <property type="nucleotide sequence ID" value="XM_024549119.1"/>
</dbReference>
<evidence type="ECO:0000313" key="3">
    <source>
        <dbReference type="Proteomes" id="UP000054821"/>
    </source>
</evidence>
<dbReference type="Proteomes" id="UP000054821">
    <property type="component" value="Unassembled WGS sequence"/>
</dbReference>
<dbReference type="EMBL" id="JPDN02000008">
    <property type="protein sequence ID" value="PON27912.1"/>
    <property type="molecule type" value="Genomic_DNA"/>
</dbReference>